<evidence type="ECO:0000313" key="1">
    <source>
        <dbReference type="EMBL" id="CAH8359542.1"/>
    </source>
</evidence>
<gene>
    <name evidence="1" type="ORF">ERUC_LOCUS25298</name>
</gene>
<protein>
    <submittedName>
        <fullName evidence="1">Uncharacterized protein</fullName>
    </submittedName>
</protein>
<keyword evidence="2" id="KW-1185">Reference proteome</keyword>
<organism evidence="1 2">
    <name type="scientific">Eruca vesicaria subsp. sativa</name>
    <name type="common">Garden rocket</name>
    <name type="synonym">Eruca sativa</name>
    <dbReference type="NCBI Taxonomy" id="29727"/>
    <lineage>
        <taxon>Eukaryota</taxon>
        <taxon>Viridiplantae</taxon>
        <taxon>Streptophyta</taxon>
        <taxon>Embryophyta</taxon>
        <taxon>Tracheophyta</taxon>
        <taxon>Spermatophyta</taxon>
        <taxon>Magnoliopsida</taxon>
        <taxon>eudicotyledons</taxon>
        <taxon>Gunneridae</taxon>
        <taxon>Pentapetalae</taxon>
        <taxon>rosids</taxon>
        <taxon>malvids</taxon>
        <taxon>Brassicales</taxon>
        <taxon>Brassicaceae</taxon>
        <taxon>Brassiceae</taxon>
        <taxon>Eruca</taxon>
    </lineage>
</organism>
<reference evidence="1 2" key="1">
    <citation type="submission" date="2022-03" db="EMBL/GenBank/DDBJ databases">
        <authorList>
            <person name="Macdonald S."/>
            <person name="Ahmed S."/>
            <person name="Newling K."/>
        </authorList>
    </citation>
    <scope>NUCLEOTIDE SEQUENCE [LARGE SCALE GENOMIC DNA]</scope>
</reference>
<proteinExistence type="predicted"/>
<name>A0ABC8KL51_ERUVS</name>
<dbReference type="EMBL" id="CAKOAT010265155">
    <property type="protein sequence ID" value="CAH8359542.1"/>
    <property type="molecule type" value="Genomic_DNA"/>
</dbReference>
<dbReference type="AlphaFoldDB" id="A0ABC8KL51"/>
<evidence type="ECO:0000313" key="2">
    <source>
        <dbReference type="Proteomes" id="UP001642260"/>
    </source>
</evidence>
<accession>A0ABC8KL51</accession>
<sequence length="85" mass="9745">MVIYSILLADLKIGRCSNTTEVQLPWFWEARNVRKGGELMSLHMLLIDKNAASQRKVSLQVERVRCNAQQPQFPDVGCPFLPLFQ</sequence>
<dbReference type="Proteomes" id="UP001642260">
    <property type="component" value="Unassembled WGS sequence"/>
</dbReference>
<comment type="caution">
    <text evidence="1">The sequence shown here is derived from an EMBL/GenBank/DDBJ whole genome shotgun (WGS) entry which is preliminary data.</text>
</comment>